<dbReference type="Pfam" id="PF05135">
    <property type="entry name" value="Phage_connect_1"/>
    <property type="match status" value="1"/>
</dbReference>
<evidence type="ECO:0008006" key="3">
    <source>
        <dbReference type="Google" id="ProtNLM"/>
    </source>
</evidence>
<keyword evidence="2" id="KW-1185">Reference proteome</keyword>
<organism evidence="1 2">
    <name type="scientific">Desulfotomaculum copahuensis</name>
    <dbReference type="NCBI Taxonomy" id="1838280"/>
    <lineage>
        <taxon>Bacteria</taxon>
        <taxon>Bacillati</taxon>
        <taxon>Bacillota</taxon>
        <taxon>Clostridia</taxon>
        <taxon>Eubacteriales</taxon>
        <taxon>Desulfotomaculaceae</taxon>
        <taxon>Desulfotomaculum</taxon>
    </lineage>
</organism>
<dbReference type="RefSeq" id="WP_066669123.1">
    <property type="nucleotide sequence ID" value="NZ_LYVF01000168.1"/>
</dbReference>
<dbReference type="Proteomes" id="UP000078532">
    <property type="component" value="Unassembled WGS sequence"/>
</dbReference>
<evidence type="ECO:0000313" key="1">
    <source>
        <dbReference type="EMBL" id="OAT81101.1"/>
    </source>
</evidence>
<dbReference type="CDD" id="cd08054">
    <property type="entry name" value="gp6"/>
    <property type="match status" value="1"/>
</dbReference>
<protein>
    <recommendedName>
        <fullName evidence="3">Phage gp6-like head-tail connector protein</fullName>
    </recommendedName>
</protein>
<proteinExistence type="predicted"/>
<reference evidence="1 2" key="1">
    <citation type="submission" date="2016-04" db="EMBL/GenBank/DDBJ databases">
        <authorList>
            <person name="Evans L.H."/>
            <person name="Alamgir A."/>
            <person name="Owens N."/>
            <person name="Weber N.D."/>
            <person name="Virtaneva K."/>
            <person name="Barbian K."/>
            <person name="Babar A."/>
            <person name="Rosenke K."/>
        </authorList>
    </citation>
    <scope>NUCLEOTIDE SEQUENCE [LARGE SCALE GENOMIC DNA]</scope>
    <source>
        <strain evidence="1 2">LMa1</strain>
    </source>
</reference>
<dbReference type="OrthoDB" id="2664490at2"/>
<dbReference type="InterPro" id="IPR021146">
    <property type="entry name" value="Phage_gp6-like_head-tail"/>
</dbReference>
<gene>
    <name evidence="1" type="ORF">A6M21_11860</name>
</gene>
<dbReference type="Gene3D" id="1.10.3230.30">
    <property type="entry name" value="Phage gp6-like head-tail connector protein"/>
    <property type="match status" value="1"/>
</dbReference>
<evidence type="ECO:0000313" key="2">
    <source>
        <dbReference type="Proteomes" id="UP000078532"/>
    </source>
</evidence>
<dbReference type="EMBL" id="LYVF01000168">
    <property type="protein sequence ID" value="OAT81101.1"/>
    <property type="molecule type" value="Genomic_DNA"/>
</dbReference>
<name>A0A1B7LDH1_9FIRM</name>
<sequence length="210" mass="23854">MALSVHALTTLAAVKDFLKIEIDDNQYDTLLERMINAASEAIEGYCNRHFERGVYDELYRGNGRQLLGLNQYPVQAVTLVEANGARITDYQVYKEEGMLYRLALWPAGAYFTGLVGDPVGSTRNIRVLYEAGYVLPKDEDLQASPPIIRTLPYDLEDACIELVALKFNQRQEEAAGKVTRAQADYQTTYQQDIPPRLRQVLDRHRRLVVV</sequence>
<comment type="caution">
    <text evidence="1">The sequence shown here is derived from an EMBL/GenBank/DDBJ whole genome shotgun (WGS) entry which is preliminary data.</text>
</comment>
<dbReference type="STRING" id="1838280.A6M21_11860"/>
<accession>A0A1B7LDH1</accession>
<dbReference type="AlphaFoldDB" id="A0A1B7LDH1"/>